<proteinExistence type="predicted"/>
<evidence type="ECO:0000259" key="1">
    <source>
        <dbReference type="Pfam" id="PF12705"/>
    </source>
</evidence>
<name>A0A7G5IIG5_9SPHN</name>
<sequence length="983" mass="102959">MPRPERVALYTIPAERPFVDDLAAGLLATAADAMALARTLVLLPSRRSVRALTEAFVRQSGARALLLPRLAAVGDLDADEALGTFAEGLEEAPELLPEMPALERQLLLAALLSDGGPAARFALAGQLGAVLDTLTIEGRRPAELAEIDAGGLSDHWAKNLKVLETVWRRWPAVLKAMGRQDAVDRRNRLLRMLARRWRRAGPGHAVVMAGFAQAAPAVAELAGAVARMAGGTVVLPGLDLALDAAGWAAIAGGEEARPADTHPQAGLARLLAAMGVAAEEVQPWPHRSDAAGSAAARRALVAAALAPVRLAVRPAVAEAAALAGVQWLEAATPAEEAAAIALALRQVVAVPGKTAALVTPDRELARRVRVALSGYGIAVDDSAGERVAATPPGALLVALASAVAEDFAPVALLGLLKHPLVMQGGGRLDWLEQVRTLDRLVLRGLRPAPGLAGVRARIAARMGDRTHRMAPADRARLGPLLAWWEGDVVPRLAAVAALPAEVELVALLAALRQAGEALAGETLWAGVAGRALAGRVEALAAAADAVPMPVARGEAPGLLGAMLTDCAVRPPFGLDPRVAIWGPLEARLQRADALVLGGLNEGVWPSSGAPDPWLAPMVRRALDLPTLERRVGFQAHDFISALGAPEVMLTRAGRVGSAPAVASRFWQRLHAACGGQGAAGTLLPDAGALLTLVRQMRAATPGVMMGKPAPVPPRGVRPTRLSVTDVAVLKADPFAFYAKHIMKLAPLEPIDVEPTAGERGTAVHRILQRWVEEPARRGDPAGLIDEVLAGFGERPALAALWRPRVARMIDFAVALMLADEDWTAKGAEQSGAIVLGGVKLSGKADRIDEGEEGYRIVDYKTGGLPAIAKTRTYYDPQLALLALMVASGGMEGIEAKPVVALDYIKLSGGRTEGKVQAAIGKEGRDVALVQAWIEGAKADFEALAARYLTGDGAFEAKLHPVYSAASKDYDQLARLVEWLGRDG</sequence>
<feature type="domain" description="PD-(D/E)XK endonuclease-like" evidence="1">
    <location>
        <begin position="720"/>
        <end position="936"/>
    </location>
</feature>
<dbReference type="InterPro" id="IPR011335">
    <property type="entry name" value="Restrct_endonuc-II-like"/>
</dbReference>
<dbReference type="NCBIfam" id="TIGR02786">
    <property type="entry name" value="addB_alphas"/>
    <property type="match status" value="1"/>
</dbReference>
<protein>
    <submittedName>
        <fullName evidence="2">Double-strand break repair protein AddB</fullName>
    </submittedName>
</protein>
<dbReference type="EMBL" id="CP059851">
    <property type="protein sequence ID" value="QMW23157.1"/>
    <property type="molecule type" value="Genomic_DNA"/>
</dbReference>
<dbReference type="AlphaFoldDB" id="A0A7G5IIG5"/>
<dbReference type="InterPro" id="IPR011604">
    <property type="entry name" value="PDDEXK-like_dom_sf"/>
</dbReference>
<accession>A0A7G5IIG5</accession>
<dbReference type="SUPFAM" id="SSF52540">
    <property type="entry name" value="P-loop containing nucleoside triphosphate hydrolases"/>
    <property type="match status" value="1"/>
</dbReference>
<dbReference type="InterPro" id="IPR014153">
    <property type="entry name" value="Ds_break_AddB"/>
</dbReference>
<dbReference type="KEGG" id="sand:H3309_01200"/>
<dbReference type="InterPro" id="IPR038726">
    <property type="entry name" value="PDDEXK_AddAB-type"/>
</dbReference>
<dbReference type="Pfam" id="PF12705">
    <property type="entry name" value="PDDEXK_1"/>
    <property type="match status" value="1"/>
</dbReference>
<gene>
    <name evidence="2" type="primary">addB</name>
    <name evidence="2" type="ORF">H3309_01200</name>
</gene>
<dbReference type="RefSeq" id="WP_182296764.1">
    <property type="nucleotide sequence ID" value="NZ_CP059851.1"/>
</dbReference>
<dbReference type="InterPro" id="IPR027417">
    <property type="entry name" value="P-loop_NTPase"/>
</dbReference>
<dbReference type="Gene3D" id="3.90.320.10">
    <property type="match status" value="1"/>
</dbReference>
<reference evidence="2 3" key="1">
    <citation type="submission" date="2020-07" db="EMBL/GenBank/DDBJ databases">
        <title>Complete genome sequence for Sandaracinobacter sp. M6.</title>
        <authorList>
            <person name="Tang Y."/>
            <person name="Liu Q."/>
            <person name="Guo Z."/>
            <person name="Lei P."/>
            <person name="Huang B."/>
        </authorList>
    </citation>
    <scope>NUCLEOTIDE SEQUENCE [LARGE SCALE GENOMIC DNA]</scope>
    <source>
        <strain evidence="2 3">M6</strain>
    </source>
</reference>
<dbReference type="Proteomes" id="UP000515292">
    <property type="component" value="Chromosome"/>
</dbReference>
<dbReference type="SUPFAM" id="SSF52980">
    <property type="entry name" value="Restriction endonuclease-like"/>
    <property type="match status" value="1"/>
</dbReference>
<evidence type="ECO:0000313" key="3">
    <source>
        <dbReference type="Proteomes" id="UP000515292"/>
    </source>
</evidence>
<organism evidence="2 3">
    <name type="scientific">Sandaracinobacteroides saxicola</name>
    <dbReference type="NCBI Taxonomy" id="2759707"/>
    <lineage>
        <taxon>Bacteria</taxon>
        <taxon>Pseudomonadati</taxon>
        <taxon>Pseudomonadota</taxon>
        <taxon>Alphaproteobacteria</taxon>
        <taxon>Sphingomonadales</taxon>
        <taxon>Sphingosinicellaceae</taxon>
        <taxon>Sandaracinobacteroides</taxon>
    </lineage>
</organism>
<keyword evidence="3" id="KW-1185">Reference proteome</keyword>
<evidence type="ECO:0000313" key="2">
    <source>
        <dbReference type="EMBL" id="QMW23157.1"/>
    </source>
</evidence>